<gene>
    <name evidence="3" type="ORF">DFH07DRAFT_953117</name>
</gene>
<reference evidence="3" key="1">
    <citation type="submission" date="2023-03" db="EMBL/GenBank/DDBJ databases">
        <title>Massive genome expansion in bonnet fungi (Mycena s.s.) driven by repeated elements and novel gene families across ecological guilds.</title>
        <authorList>
            <consortium name="Lawrence Berkeley National Laboratory"/>
            <person name="Harder C.B."/>
            <person name="Miyauchi S."/>
            <person name="Viragh M."/>
            <person name="Kuo A."/>
            <person name="Thoen E."/>
            <person name="Andreopoulos B."/>
            <person name="Lu D."/>
            <person name="Skrede I."/>
            <person name="Drula E."/>
            <person name="Henrissat B."/>
            <person name="Morin E."/>
            <person name="Kohler A."/>
            <person name="Barry K."/>
            <person name="LaButti K."/>
            <person name="Morin E."/>
            <person name="Salamov A."/>
            <person name="Lipzen A."/>
            <person name="Mereny Z."/>
            <person name="Hegedus B."/>
            <person name="Baldrian P."/>
            <person name="Stursova M."/>
            <person name="Weitz H."/>
            <person name="Taylor A."/>
            <person name="Grigoriev I.V."/>
            <person name="Nagy L.G."/>
            <person name="Martin F."/>
            <person name="Kauserud H."/>
        </authorList>
    </citation>
    <scope>NUCLEOTIDE SEQUENCE</scope>
    <source>
        <strain evidence="3">CBHHK188m</strain>
    </source>
</reference>
<accession>A0AAD7NSD9</accession>
<name>A0AAD7NSD9_9AGAR</name>
<feature type="transmembrane region" description="Helical" evidence="1">
    <location>
        <begin position="131"/>
        <end position="152"/>
    </location>
</feature>
<feature type="transmembrane region" description="Helical" evidence="1">
    <location>
        <begin position="68"/>
        <end position="91"/>
    </location>
</feature>
<keyword evidence="1" id="KW-0812">Transmembrane</keyword>
<dbReference type="Pfam" id="PF20151">
    <property type="entry name" value="DUF6533"/>
    <property type="match status" value="1"/>
</dbReference>
<sequence>MDAFGTLNTTGWTWTEAEYILAAEELLATRYINAAAFVILLYDHLLTLGGEIELIWPAKWSSPKAMFLFIRYMVPCFMTLFTVQLSAISHISLSDSAFAGFATLVISNFLILLRLWVIWGRDRKLMIYTSLLFMISLIAGLISTSVLVWKMQVQLYWNSEVRMCGFHHPPPLAVVWIPGTVFEIVLCGITWWYTLCRPRSTNEALAAVIYRDGLFFYYVSIPRLFDDKIRTVFIAGLRIANTILSFTAPHYLIFIAMFPVWCATTTTTCRLIIKLRHISVSKGEDLDSDQTSDQSLSPGAMSVVARGEYDELVRSGVQVEMLRAVGPSTPIRSSGWY</sequence>
<keyword evidence="1" id="KW-0472">Membrane</keyword>
<comment type="caution">
    <text evidence="3">The sequence shown here is derived from an EMBL/GenBank/DDBJ whole genome shotgun (WGS) entry which is preliminary data.</text>
</comment>
<feature type="transmembrane region" description="Helical" evidence="1">
    <location>
        <begin position="204"/>
        <end position="221"/>
    </location>
</feature>
<evidence type="ECO:0000259" key="2">
    <source>
        <dbReference type="Pfam" id="PF20151"/>
    </source>
</evidence>
<protein>
    <recommendedName>
        <fullName evidence="2">DUF6533 domain-containing protein</fullName>
    </recommendedName>
</protein>
<feature type="transmembrane region" description="Helical" evidence="1">
    <location>
        <begin position="97"/>
        <end position="119"/>
    </location>
</feature>
<feature type="domain" description="DUF6533" evidence="2">
    <location>
        <begin position="31"/>
        <end position="75"/>
    </location>
</feature>
<dbReference type="Proteomes" id="UP001215280">
    <property type="component" value="Unassembled WGS sequence"/>
</dbReference>
<keyword evidence="4" id="KW-1185">Reference proteome</keyword>
<dbReference type="InterPro" id="IPR045340">
    <property type="entry name" value="DUF6533"/>
</dbReference>
<organism evidence="3 4">
    <name type="scientific">Mycena maculata</name>
    <dbReference type="NCBI Taxonomy" id="230809"/>
    <lineage>
        <taxon>Eukaryota</taxon>
        <taxon>Fungi</taxon>
        <taxon>Dikarya</taxon>
        <taxon>Basidiomycota</taxon>
        <taxon>Agaricomycotina</taxon>
        <taxon>Agaricomycetes</taxon>
        <taxon>Agaricomycetidae</taxon>
        <taxon>Agaricales</taxon>
        <taxon>Marasmiineae</taxon>
        <taxon>Mycenaceae</taxon>
        <taxon>Mycena</taxon>
    </lineage>
</organism>
<dbReference type="EMBL" id="JARJLG010000019">
    <property type="protein sequence ID" value="KAJ7772657.1"/>
    <property type="molecule type" value="Genomic_DNA"/>
</dbReference>
<keyword evidence="1" id="KW-1133">Transmembrane helix</keyword>
<evidence type="ECO:0000313" key="3">
    <source>
        <dbReference type="EMBL" id="KAJ7772657.1"/>
    </source>
</evidence>
<feature type="transmembrane region" description="Helical" evidence="1">
    <location>
        <begin position="172"/>
        <end position="192"/>
    </location>
</feature>
<evidence type="ECO:0000256" key="1">
    <source>
        <dbReference type="SAM" id="Phobius"/>
    </source>
</evidence>
<dbReference type="AlphaFoldDB" id="A0AAD7NSD9"/>
<evidence type="ECO:0000313" key="4">
    <source>
        <dbReference type="Proteomes" id="UP001215280"/>
    </source>
</evidence>
<proteinExistence type="predicted"/>